<accession>A0A9D1UQF6</accession>
<feature type="compositionally biased region" description="Gly residues" evidence="1">
    <location>
        <begin position="78"/>
        <end position="90"/>
    </location>
</feature>
<feature type="region of interest" description="Disordered" evidence="1">
    <location>
        <begin position="43"/>
        <end position="91"/>
    </location>
</feature>
<evidence type="ECO:0000313" key="4">
    <source>
        <dbReference type="Proteomes" id="UP000824189"/>
    </source>
</evidence>
<sequence>MKTRTFATGATLVLTAGLMAGCADDGAGINGSDREGATAVATSQDVAVTSSQDASGDEPHVALPTAPAPEGPHPTVGAGAGDSAGSGGAGSADLPVMTVSGPQPRVEAGATVSAQGEAATLCRLGNGYGINFITADQGTECHVTEQVMSKLIAGHAPSEDARSFTPKSITVNGQGGARAVECVAEPVAGGAGEEASGGANGQGEGTTIACRGEGVGVFFY</sequence>
<name>A0A9D1UQF6_9CORY</name>
<evidence type="ECO:0000256" key="1">
    <source>
        <dbReference type="SAM" id="MobiDB-lite"/>
    </source>
</evidence>
<feature type="chain" id="PRO_5038647404" description="DUF4333 domain-containing protein" evidence="2">
    <location>
        <begin position="21"/>
        <end position="220"/>
    </location>
</feature>
<protein>
    <recommendedName>
        <fullName evidence="5">DUF4333 domain-containing protein</fullName>
    </recommendedName>
</protein>
<keyword evidence="2" id="KW-0732">Signal</keyword>
<evidence type="ECO:0000256" key="2">
    <source>
        <dbReference type="SAM" id="SignalP"/>
    </source>
</evidence>
<feature type="compositionally biased region" description="Polar residues" evidence="1">
    <location>
        <begin position="43"/>
        <end position="54"/>
    </location>
</feature>
<reference evidence="3" key="2">
    <citation type="submission" date="2021-04" db="EMBL/GenBank/DDBJ databases">
        <authorList>
            <person name="Gilroy R."/>
        </authorList>
    </citation>
    <scope>NUCLEOTIDE SEQUENCE</scope>
    <source>
        <strain evidence="3">4376</strain>
    </source>
</reference>
<dbReference type="EMBL" id="DXFZ01000098">
    <property type="protein sequence ID" value="HIW96419.1"/>
    <property type="molecule type" value="Genomic_DNA"/>
</dbReference>
<dbReference type="AlphaFoldDB" id="A0A9D1UQF6"/>
<proteinExistence type="predicted"/>
<dbReference type="PROSITE" id="PS51257">
    <property type="entry name" value="PROKAR_LIPOPROTEIN"/>
    <property type="match status" value="1"/>
</dbReference>
<evidence type="ECO:0000313" key="3">
    <source>
        <dbReference type="EMBL" id="HIW96419.1"/>
    </source>
</evidence>
<dbReference type="Proteomes" id="UP000824189">
    <property type="component" value="Unassembled WGS sequence"/>
</dbReference>
<evidence type="ECO:0008006" key="5">
    <source>
        <dbReference type="Google" id="ProtNLM"/>
    </source>
</evidence>
<comment type="caution">
    <text evidence="3">The sequence shown here is derived from an EMBL/GenBank/DDBJ whole genome shotgun (WGS) entry which is preliminary data.</text>
</comment>
<feature type="signal peptide" evidence="2">
    <location>
        <begin position="1"/>
        <end position="20"/>
    </location>
</feature>
<reference evidence="3" key="1">
    <citation type="journal article" date="2021" name="PeerJ">
        <title>Extensive microbial diversity within the chicken gut microbiome revealed by metagenomics and culture.</title>
        <authorList>
            <person name="Gilroy R."/>
            <person name="Ravi A."/>
            <person name="Getino M."/>
            <person name="Pursley I."/>
            <person name="Horton D.L."/>
            <person name="Alikhan N.F."/>
            <person name="Baker D."/>
            <person name="Gharbi K."/>
            <person name="Hall N."/>
            <person name="Watson M."/>
            <person name="Adriaenssens E.M."/>
            <person name="Foster-Nyarko E."/>
            <person name="Jarju S."/>
            <person name="Secka A."/>
            <person name="Antonio M."/>
            <person name="Oren A."/>
            <person name="Chaudhuri R.R."/>
            <person name="La Ragione R."/>
            <person name="Hildebrand F."/>
            <person name="Pallen M.J."/>
        </authorList>
    </citation>
    <scope>NUCLEOTIDE SEQUENCE</scope>
    <source>
        <strain evidence="3">4376</strain>
    </source>
</reference>
<organism evidence="3 4">
    <name type="scientific">Candidatus Corynebacterium gallistercoris</name>
    <dbReference type="NCBI Taxonomy" id="2838530"/>
    <lineage>
        <taxon>Bacteria</taxon>
        <taxon>Bacillati</taxon>
        <taxon>Actinomycetota</taxon>
        <taxon>Actinomycetes</taxon>
        <taxon>Mycobacteriales</taxon>
        <taxon>Corynebacteriaceae</taxon>
        <taxon>Corynebacterium</taxon>
    </lineage>
</organism>
<gene>
    <name evidence="3" type="ORF">H9867_08085</name>
</gene>